<dbReference type="CDD" id="cd13585">
    <property type="entry name" value="PBP2_TMBP_like"/>
    <property type="match status" value="1"/>
</dbReference>
<dbReference type="PANTHER" id="PTHR43649">
    <property type="entry name" value="ARABINOSE-BINDING PROTEIN-RELATED"/>
    <property type="match status" value="1"/>
</dbReference>
<evidence type="ECO:0000313" key="6">
    <source>
        <dbReference type="EMBL" id="MDR7375893.1"/>
    </source>
</evidence>
<dbReference type="PANTHER" id="PTHR43649:SF34">
    <property type="entry name" value="ABC TRANSPORTER PERIPLASMIC-BINDING PROTEIN YCJN-RELATED"/>
    <property type="match status" value="1"/>
</dbReference>
<evidence type="ECO:0000256" key="5">
    <source>
        <dbReference type="SAM" id="SignalP"/>
    </source>
</evidence>
<proteinExistence type="inferred from homology"/>
<evidence type="ECO:0000313" key="7">
    <source>
        <dbReference type="Proteomes" id="UP001180487"/>
    </source>
</evidence>
<evidence type="ECO:0000256" key="1">
    <source>
        <dbReference type="ARBA" id="ARBA00004418"/>
    </source>
</evidence>
<keyword evidence="4 5" id="KW-0732">Signal</keyword>
<dbReference type="Proteomes" id="UP001180487">
    <property type="component" value="Unassembled WGS sequence"/>
</dbReference>
<dbReference type="RefSeq" id="WP_310370442.1">
    <property type="nucleotide sequence ID" value="NZ_JAVDXT010000001.1"/>
</dbReference>
<dbReference type="InterPro" id="IPR006311">
    <property type="entry name" value="TAT_signal"/>
</dbReference>
<keyword evidence="6" id="KW-0762">Sugar transport</keyword>
<feature type="signal peptide" evidence="5">
    <location>
        <begin position="1"/>
        <end position="29"/>
    </location>
</feature>
<dbReference type="SUPFAM" id="SSF53850">
    <property type="entry name" value="Periplasmic binding protein-like II"/>
    <property type="match status" value="1"/>
</dbReference>
<dbReference type="Pfam" id="PF13416">
    <property type="entry name" value="SBP_bac_8"/>
    <property type="match status" value="1"/>
</dbReference>
<accession>A0ABU2C3K4</accession>
<dbReference type="InterPro" id="IPR006059">
    <property type="entry name" value="SBP"/>
</dbReference>
<keyword evidence="3" id="KW-0813">Transport</keyword>
<comment type="subcellular location">
    <subcellularLocation>
        <location evidence="1">Periplasm</location>
    </subcellularLocation>
</comment>
<reference evidence="6 7" key="1">
    <citation type="submission" date="2023-07" db="EMBL/GenBank/DDBJ databases">
        <title>Sorghum-associated microbial communities from plants grown in Nebraska, USA.</title>
        <authorList>
            <person name="Schachtman D."/>
        </authorList>
    </citation>
    <scope>NUCLEOTIDE SEQUENCE [LARGE SCALE GENOMIC DNA]</scope>
    <source>
        <strain evidence="6 7">BE313</strain>
    </source>
</reference>
<sequence length="414" mass="45190">MQILRRPLLASALASAFAGALALAFSASAAAQQTVNFWYHVDNAENTKLMDELVKSFETKNPDIRIKAENVPWNNYFDKLFISIAGGKAPDVAVTRLALQPQLLEMDAIEPITKRLAAWPGKADLANNLLDINKASDGEYYYMPLQYVAIYLYYRTDLFAKYNLKPPATCEDFLEAAKKLTLPATANGGTELYGFGMRGGKGGHDNWGPFVLSQTGFAPGAMNTPKAVAANSWYIDLLRKHKVAPPSAPNDGFNEIISAFKAGRTAMIFHHIGSAKSMADALGDKVSAVPVPSCGGGRWTYFGDESTTMFKTSKVKEASWKWMSFLSESDNNLKFNEATGQLTVTKSGALKVPQPARFVKATMDSLAFAKPLPLVPQTADFVSSVWPTTMQRALNGEISSAQMMDAIDKHFNAK</sequence>
<keyword evidence="7" id="KW-1185">Reference proteome</keyword>
<evidence type="ECO:0000256" key="4">
    <source>
        <dbReference type="ARBA" id="ARBA00022729"/>
    </source>
</evidence>
<name>A0ABU2C3K4_9BURK</name>
<dbReference type="InterPro" id="IPR050490">
    <property type="entry name" value="Bact_solute-bd_prot1"/>
</dbReference>
<dbReference type="EMBL" id="JAVDXT010000001">
    <property type="protein sequence ID" value="MDR7375893.1"/>
    <property type="molecule type" value="Genomic_DNA"/>
</dbReference>
<comment type="caution">
    <text evidence="6">The sequence shown here is derived from an EMBL/GenBank/DDBJ whole genome shotgun (WGS) entry which is preliminary data.</text>
</comment>
<comment type="similarity">
    <text evidence="2">Belongs to the bacterial solute-binding protein 1 family.</text>
</comment>
<protein>
    <submittedName>
        <fullName evidence="6">Multiple sugar transport system substrate-binding protein</fullName>
    </submittedName>
</protein>
<feature type="chain" id="PRO_5045803588" evidence="5">
    <location>
        <begin position="30"/>
        <end position="414"/>
    </location>
</feature>
<organism evidence="6 7">
    <name type="scientific">Rhodoferax ferrireducens</name>
    <dbReference type="NCBI Taxonomy" id="192843"/>
    <lineage>
        <taxon>Bacteria</taxon>
        <taxon>Pseudomonadati</taxon>
        <taxon>Pseudomonadota</taxon>
        <taxon>Betaproteobacteria</taxon>
        <taxon>Burkholderiales</taxon>
        <taxon>Comamonadaceae</taxon>
        <taxon>Rhodoferax</taxon>
    </lineage>
</organism>
<dbReference type="PROSITE" id="PS51318">
    <property type="entry name" value="TAT"/>
    <property type="match status" value="1"/>
</dbReference>
<evidence type="ECO:0000256" key="2">
    <source>
        <dbReference type="ARBA" id="ARBA00008520"/>
    </source>
</evidence>
<evidence type="ECO:0000256" key="3">
    <source>
        <dbReference type="ARBA" id="ARBA00022448"/>
    </source>
</evidence>
<gene>
    <name evidence="6" type="ORF">J2X19_000551</name>
</gene>
<dbReference type="Gene3D" id="3.40.190.10">
    <property type="entry name" value="Periplasmic binding protein-like II"/>
    <property type="match status" value="2"/>
</dbReference>